<organism evidence="1 2">
    <name type="scientific">Sediminivirga luteola</name>
    <dbReference type="NCBI Taxonomy" id="1774748"/>
    <lineage>
        <taxon>Bacteria</taxon>
        <taxon>Bacillati</taxon>
        <taxon>Actinomycetota</taxon>
        <taxon>Actinomycetes</taxon>
        <taxon>Micrococcales</taxon>
        <taxon>Brevibacteriaceae</taxon>
        <taxon>Sediminivirga</taxon>
    </lineage>
</organism>
<keyword evidence="2" id="KW-1185">Reference proteome</keyword>
<name>A0A8J2TX15_9MICO</name>
<comment type="caution">
    <text evidence="1">The sequence shown here is derived from an EMBL/GenBank/DDBJ whole genome shotgun (WGS) entry which is preliminary data.</text>
</comment>
<evidence type="ECO:0000313" key="2">
    <source>
        <dbReference type="Proteomes" id="UP000616114"/>
    </source>
</evidence>
<dbReference type="EMBL" id="BMFY01000004">
    <property type="protein sequence ID" value="GGA10177.1"/>
    <property type="molecule type" value="Genomic_DNA"/>
</dbReference>
<reference evidence="1" key="2">
    <citation type="submission" date="2020-09" db="EMBL/GenBank/DDBJ databases">
        <authorList>
            <person name="Sun Q."/>
            <person name="Zhou Y."/>
        </authorList>
    </citation>
    <scope>NUCLEOTIDE SEQUENCE</scope>
    <source>
        <strain evidence="1">CGMCC 1.12785</strain>
    </source>
</reference>
<dbReference type="AlphaFoldDB" id="A0A8J2TX15"/>
<gene>
    <name evidence="1" type="ORF">GCM10011333_11120</name>
</gene>
<sequence length="61" mass="6590">MTDNNRPVARIAPVGGTVLHDLIARGQARPARSGLAALRSLRRAQADRTTATIIEDARGQW</sequence>
<dbReference type="Proteomes" id="UP000616114">
    <property type="component" value="Unassembled WGS sequence"/>
</dbReference>
<evidence type="ECO:0000313" key="1">
    <source>
        <dbReference type="EMBL" id="GGA10177.1"/>
    </source>
</evidence>
<reference evidence="1" key="1">
    <citation type="journal article" date="2014" name="Int. J. Syst. Evol. Microbiol.">
        <title>Complete genome sequence of Corynebacterium casei LMG S-19264T (=DSM 44701T), isolated from a smear-ripened cheese.</title>
        <authorList>
            <consortium name="US DOE Joint Genome Institute (JGI-PGF)"/>
            <person name="Walter F."/>
            <person name="Albersmeier A."/>
            <person name="Kalinowski J."/>
            <person name="Ruckert C."/>
        </authorList>
    </citation>
    <scope>NUCLEOTIDE SEQUENCE</scope>
    <source>
        <strain evidence="1">CGMCC 1.12785</strain>
    </source>
</reference>
<protein>
    <submittedName>
        <fullName evidence="1">Uncharacterized protein</fullName>
    </submittedName>
</protein>
<accession>A0A8J2TX15</accession>
<proteinExistence type="predicted"/>